<dbReference type="GO" id="GO:0005829">
    <property type="term" value="C:cytosol"/>
    <property type="evidence" value="ECO:0007669"/>
    <property type="project" value="TreeGrafter"/>
</dbReference>
<dbReference type="Gene3D" id="2.160.10.10">
    <property type="entry name" value="Hexapeptide repeat proteins"/>
    <property type="match status" value="1"/>
</dbReference>
<comment type="similarity">
    <text evidence="1">Belongs to the transferase hexapeptide repeat family.</text>
</comment>
<name>A0A3D9JQY4_9BACL</name>
<dbReference type="SUPFAM" id="SSF51161">
    <property type="entry name" value="Trimeric LpxA-like enzymes"/>
    <property type="match status" value="1"/>
</dbReference>
<dbReference type="PANTHER" id="PTHR23416">
    <property type="entry name" value="SIALIC ACID SYNTHASE-RELATED"/>
    <property type="match status" value="1"/>
</dbReference>
<accession>A0A3D9JQY4</accession>
<evidence type="ECO:0000256" key="1">
    <source>
        <dbReference type="ARBA" id="ARBA00007274"/>
    </source>
</evidence>
<reference evidence="3 4" key="1">
    <citation type="submission" date="2018-07" db="EMBL/GenBank/DDBJ databases">
        <title>Genomic Encyclopedia of Type Strains, Phase III (KMG-III): the genomes of soil and plant-associated and newly described type strains.</title>
        <authorList>
            <person name="Whitman W."/>
        </authorList>
    </citation>
    <scope>NUCLEOTIDE SEQUENCE [LARGE SCALE GENOMIC DNA]</scope>
    <source>
        <strain evidence="3 4">CECT 7287</strain>
    </source>
</reference>
<gene>
    <name evidence="3" type="ORF">DFP98_11288</name>
</gene>
<dbReference type="GO" id="GO:0008374">
    <property type="term" value="F:O-acyltransferase activity"/>
    <property type="evidence" value="ECO:0007669"/>
    <property type="project" value="TreeGrafter"/>
</dbReference>
<evidence type="ECO:0000313" key="4">
    <source>
        <dbReference type="Proteomes" id="UP000256977"/>
    </source>
</evidence>
<dbReference type="PANTHER" id="PTHR23416:SF23">
    <property type="entry name" value="ACETYLTRANSFERASE C18B11.09C-RELATED"/>
    <property type="match status" value="1"/>
</dbReference>
<keyword evidence="4" id="KW-1185">Reference proteome</keyword>
<protein>
    <submittedName>
        <fullName evidence="3">Transferase family hexapeptide repeat protein</fullName>
    </submittedName>
</protein>
<dbReference type="InterPro" id="IPR051159">
    <property type="entry name" value="Hexapeptide_acetyltransf"/>
</dbReference>
<dbReference type="OrthoDB" id="9812571at2"/>
<dbReference type="Pfam" id="PF00132">
    <property type="entry name" value="Hexapep"/>
    <property type="match status" value="1"/>
</dbReference>
<sequence length="196" mass="20565">MGIPFRQIRIGKLLAVLKGAVVFPVKADSAGRLSRIAGKLSIANKGELIVGRSVSFHAKPFPSSISVGKGARLWIGDNVFCNYGLDIGCTDSIRIGSHTIIGPMVNLIDANFHPVDAEDRSGSRAIVVEDNVWIGRGCIVLPGVTIGSGSVIAAGSVVTRDIPANVLAGGVPAKVIRELSVPEGWIRRSAQGAYTR</sequence>
<evidence type="ECO:0000313" key="3">
    <source>
        <dbReference type="EMBL" id="RED76370.1"/>
    </source>
</evidence>
<keyword evidence="2 3" id="KW-0808">Transferase</keyword>
<proteinExistence type="inferred from homology"/>
<dbReference type="AlphaFoldDB" id="A0A3D9JQY4"/>
<dbReference type="Proteomes" id="UP000256977">
    <property type="component" value="Unassembled WGS sequence"/>
</dbReference>
<dbReference type="EMBL" id="QRDZ01000012">
    <property type="protein sequence ID" value="RED76370.1"/>
    <property type="molecule type" value="Genomic_DNA"/>
</dbReference>
<dbReference type="InterPro" id="IPR001451">
    <property type="entry name" value="Hexapep"/>
</dbReference>
<comment type="caution">
    <text evidence="3">The sequence shown here is derived from an EMBL/GenBank/DDBJ whole genome shotgun (WGS) entry which is preliminary data.</text>
</comment>
<dbReference type="InterPro" id="IPR011004">
    <property type="entry name" value="Trimer_LpxA-like_sf"/>
</dbReference>
<dbReference type="RefSeq" id="WP_116061664.1">
    <property type="nucleotide sequence ID" value="NZ_QRDZ01000012.1"/>
</dbReference>
<evidence type="ECO:0000256" key="2">
    <source>
        <dbReference type="ARBA" id="ARBA00022679"/>
    </source>
</evidence>
<organism evidence="3 4">
    <name type="scientific">Cohnella phaseoli</name>
    <dbReference type="NCBI Taxonomy" id="456490"/>
    <lineage>
        <taxon>Bacteria</taxon>
        <taxon>Bacillati</taxon>
        <taxon>Bacillota</taxon>
        <taxon>Bacilli</taxon>
        <taxon>Bacillales</taxon>
        <taxon>Paenibacillaceae</taxon>
        <taxon>Cohnella</taxon>
    </lineage>
</organism>